<sequence length="482" mass="52868">MSFNTACLSGTWGKDCLRDCNCRNIDTVCNETSGCADCLDGFEGGDCHNDINECDNNPCDDHANCSNTIGTYKCVCHAGYTQYNSTVCEDFNECESVPCQNGGKCVNGNNAYSCSCMPGYNGTNCEIDINECSNSPCLNDGMCKDLVNKFRCVCVRGFTGKNCETGKMCSTAPCQNGGNCSTPDFNMFSCQCVLGYTGEMCETSKQLCTKTPCQNGGTCLENNNTRTCDCVAGYTGEDCETETDMYSHYGRFTITNHQYNDNLIKEASAQYQELSAEVNKQVHAVFDSSSIKSDVVAVTNITFSKGSVIASYQLVLKNEHTLGELTQIMKYHLESNSGKIGSFEVNAESIQFSDKPWKKSAGLVAIVIGSVIGLVFLILSVILGIHIVRTVRKHREPTPSPNDDEVVLPKYGTPHPVNRMFWQGRGNSMQMPRETPLQDALDEQRLNVISKAMGRFSNIVSNRVARFSQQVKGLFQNPAYPS</sequence>
<dbReference type="AlphaFoldDB" id="A0AAD9JSI3"/>
<dbReference type="Pfam" id="PF00008">
    <property type="entry name" value="EGF"/>
    <property type="match status" value="3"/>
</dbReference>
<organism evidence="10 11">
    <name type="scientific">Ridgeia piscesae</name>
    <name type="common">Tubeworm</name>
    <dbReference type="NCBI Taxonomy" id="27915"/>
    <lineage>
        <taxon>Eukaryota</taxon>
        <taxon>Metazoa</taxon>
        <taxon>Spiralia</taxon>
        <taxon>Lophotrochozoa</taxon>
        <taxon>Annelida</taxon>
        <taxon>Polychaeta</taxon>
        <taxon>Sedentaria</taxon>
        <taxon>Canalipalpata</taxon>
        <taxon>Sabellida</taxon>
        <taxon>Siboglinidae</taxon>
        <taxon>Ridgeia</taxon>
    </lineage>
</organism>
<feature type="domain" description="EGF-like" evidence="9">
    <location>
        <begin position="90"/>
        <end position="126"/>
    </location>
</feature>
<dbReference type="PROSITE" id="PS50026">
    <property type="entry name" value="EGF_3"/>
    <property type="match status" value="5"/>
</dbReference>
<keyword evidence="7" id="KW-1133">Transmembrane helix</keyword>
<keyword evidence="5" id="KW-0325">Glycoprotein</keyword>
<keyword evidence="2" id="KW-0732">Signal</keyword>
<dbReference type="EMBL" id="JAODUO010001846">
    <property type="protein sequence ID" value="KAK2157850.1"/>
    <property type="molecule type" value="Genomic_DNA"/>
</dbReference>
<dbReference type="GO" id="GO:0048666">
    <property type="term" value="P:neuron development"/>
    <property type="evidence" value="ECO:0007669"/>
    <property type="project" value="UniProtKB-ARBA"/>
</dbReference>
<dbReference type="InterPro" id="IPR000742">
    <property type="entry name" value="EGF"/>
</dbReference>
<name>A0AAD9JSI3_RIDPI</name>
<dbReference type="InterPro" id="IPR049883">
    <property type="entry name" value="NOTCH1_EGF-like"/>
</dbReference>
<feature type="disulfide bond" evidence="6">
    <location>
        <begin position="116"/>
        <end position="125"/>
    </location>
</feature>
<dbReference type="Gene3D" id="2.170.300.10">
    <property type="entry name" value="Tie2 ligand-binding domain superfamily"/>
    <property type="match status" value="1"/>
</dbReference>
<dbReference type="SUPFAM" id="SSF57196">
    <property type="entry name" value="EGF/Laminin"/>
    <property type="match status" value="5"/>
</dbReference>
<evidence type="ECO:0000256" key="4">
    <source>
        <dbReference type="ARBA" id="ARBA00023157"/>
    </source>
</evidence>
<dbReference type="PROSITE" id="PS00022">
    <property type="entry name" value="EGF_1"/>
    <property type="match status" value="4"/>
</dbReference>
<evidence type="ECO:0000256" key="1">
    <source>
        <dbReference type="ARBA" id="ARBA00022536"/>
    </source>
</evidence>
<reference evidence="10" key="1">
    <citation type="journal article" date="2023" name="Mol. Biol. Evol.">
        <title>Third-Generation Sequencing Reveals the Adaptive Role of the Epigenome in Three Deep-Sea Polychaetes.</title>
        <authorList>
            <person name="Perez M."/>
            <person name="Aroh O."/>
            <person name="Sun Y."/>
            <person name="Lan Y."/>
            <person name="Juniper S.K."/>
            <person name="Young C.R."/>
            <person name="Angers B."/>
            <person name="Qian P.Y."/>
        </authorList>
    </citation>
    <scope>NUCLEOTIDE SEQUENCE</scope>
    <source>
        <strain evidence="10">R07B-5</strain>
    </source>
</reference>
<protein>
    <submittedName>
        <fullName evidence="10">Uncharacterized protein</fullName>
    </submittedName>
</protein>
<dbReference type="Pfam" id="PF01390">
    <property type="entry name" value="SEA"/>
    <property type="match status" value="1"/>
</dbReference>
<evidence type="ECO:0000259" key="8">
    <source>
        <dbReference type="PROSITE" id="PS50024"/>
    </source>
</evidence>
<dbReference type="CDD" id="cd00054">
    <property type="entry name" value="EGF_CA"/>
    <property type="match status" value="5"/>
</dbReference>
<dbReference type="InterPro" id="IPR036364">
    <property type="entry name" value="SEA_dom_sf"/>
</dbReference>
<dbReference type="PROSITE" id="PS00010">
    <property type="entry name" value="ASX_HYDROXYL"/>
    <property type="match status" value="3"/>
</dbReference>
<feature type="disulfide bond" evidence="6">
    <location>
        <begin position="154"/>
        <end position="163"/>
    </location>
</feature>
<dbReference type="Gene3D" id="3.30.70.960">
    <property type="entry name" value="SEA domain"/>
    <property type="match status" value="1"/>
</dbReference>
<dbReference type="PANTHER" id="PTHR12916:SF4">
    <property type="entry name" value="UNINFLATABLE, ISOFORM C"/>
    <property type="match status" value="1"/>
</dbReference>
<dbReference type="Pfam" id="PF07645">
    <property type="entry name" value="EGF_CA"/>
    <property type="match status" value="1"/>
</dbReference>
<evidence type="ECO:0000259" key="9">
    <source>
        <dbReference type="PROSITE" id="PS50026"/>
    </source>
</evidence>
<dbReference type="SMART" id="SM00181">
    <property type="entry name" value="EGF"/>
    <property type="match status" value="6"/>
</dbReference>
<dbReference type="PANTHER" id="PTHR12916">
    <property type="entry name" value="CYTOCHROME C OXIDASE POLYPEPTIDE VIC-2"/>
    <property type="match status" value="1"/>
</dbReference>
<dbReference type="GO" id="GO:0005509">
    <property type="term" value="F:calcium ion binding"/>
    <property type="evidence" value="ECO:0007669"/>
    <property type="project" value="InterPro"/>
</dbReference>
<comment type="caution">
    <text evidence="10">The sequence shown here is derived from an EMBL/GenBank/DDBJ whole genome shotgun (WGS) entry which is preliminary data.</text>
</comment>
<dbReference type="PRINTS" id="PR00010">
    <property type="entry name" value="EGFBLOOD"/>
</dbReference>
<dbReference type="InterPro" id="IPR018097">
    <property type="entry name" value="EGF_Ca-bd_CS"/>
</dbReference>
<evidence type="ECO:0000256" key="6">
    <source>
        <dbReference type="PROSITE-ProRule" id="PRU00076"/>
    </source>
</evidence>
<dbReference type="Gene3D" id="2.10.25.10">
    <property type="entry name" value="Laminin"/>
    <property type="match status" value="5"/>
</dbReference>
<feature type="domain" description="EGF-like" evidence="9">
    <location>
        <begin position="165"/>
        <end position="202"/>
    </location>
</feature>
<keyword evidence="3" id="KW-0677">Repeat</keyword>
<evidence type="ECO:0000256" key="3">
    <source>
        <dbReference type="ARBA" id="ARBA00022737"/>
    </source>
</evidence>
<dbReference type="GO" id="GO:0005886">
    <property type="term" value="C:plasma membrane"/>
    <property type="evidence" value="ECO:0007669"/>
    <property type="project" value="UniProtKB-ARBA"/>
</dbReference>
<feature type="domain" description="SEA" evidence="8">
    <location>
        <begin position="244"/>
        <end position="357"/>
    </location>
</feature>
<keyword evidence="4 6" id="KW-1015">Disulfide bond</keyword>
<feature type="domain" description="EGF-like" evidence="9">
    <location>
        <begin position="50"/>
        <end position="89"/>
    </location>
</feature>
<dbReference type="FunFam" id="2.10.25.10:FF:000230">
    <property type="entry name" value="Delta-like protein"/>
    <property type="match status" value="1"/>
</dbReference>
<dbReference type="FunFam" id="2.10.25.10:FF:000434">
    <property type="entry name" value="Predicted protein"/>
    <property type="match status" value="1"/>
</dbReference>
<dbReference type="Pfam" id="PF12661">
    <property type="entry name" value="hEGF"/>
    <property type="match status" value="1"/>
</dbReference>
<dbReference type="InterPro" id="IPR000152">
    <property type="entry name" value="EGF-type_Asp/Asn_hydroxyl_site"/>
</dbReference>
<feature type="transmembrane region" description="Helical" evidence="7">
    <location>
        <begin position="361"/>
        <end position="385"/>
    </location>
</feature>
<evidence type="ECO:0000256" key="7">
    <source>
        <dbReference type="SAM" id="Phobius"/>
    </source>
</evidence>
<dbReference type="GO" id="GO:0000902">
    <property type="term" value="P:cell morphogenesis"/>
    <property type="evidence" value="ECO:0007669"/>
    <property type="project" value="UniProtKB-ARBA"/>
</dbReference>
<evidence type="ECO:0000256" key="5">
    <source>
        <dbReference type="ARBA" id="ARBA00023180"/>
    </source>
</evidence>
<feature type="domain" description="EGF-like" evidence="9">
    <location>
        <begin position="204"/>
        <end position="240"/>
    </location>
</feature>
<keyword evidence="7" id="KW-0472">Membrane</keyword>
<dbReference type="PROSITE" id="PS01186">
    <property type="entry name" value="EGF_2"/>
    <property type="match status" value="5"/>
</dbReference>
<dbReference type="PROSITE" id="PS50024">
    <property type="entry name" value="SEA"/>
    <property type="match status" value="1"/>
</dbReference>
<dbReference type="Proteomes" id="UP001209878">
    <property type="component" value="Unassembled WGS sequence"/>
</dbReference>
<evidence type="ECO:0000256" key="2">
    <source>
        <dbReference type="ARBA" id="ARBA00022729"/>
    </source>
</evidence>
<keyword evidence="11" id="KW-1185">Reference proteome</keyword>
<accession>A0AAD9JSI3</accession>
<dbReference type="FunFam" id="2.10.25.10:FF:000122">
    <property type="entry name" value="Protein crumbs homolog 2"/>
    <property type="match status" value="1"/>
</dbReference>
<comment type="caution">
    <text evidence="6">Lacks conserved residue(s) required for the propagation of feature annotation.</text>
</comment>
<feature type="domain" description="EGF-like" evidence="9">
    <location>
        <begin position="128"/>
        <end position="164"/>
    </location>
</feature>
<dbReference type="PROSITE" id="PS01187">
    <property type="entry name" value="EGF_CA"/>
    <property type="match status" value="2"/>
</dbReference>
<keyword evidence="1 6" id="KW-0245">EGF-like domain</keyword>
<dbReference type="InterPro" id="IPR000082">
    <property type="entry name" value="SEA_dom"/>
</dbReference>
<feature type="disulfide bond" evidence="6">
    <location>
        <begin position="192"/>
        <end position="201"/>
    </location>
</feature>
<dbReference type="SUPFAM" id="SSF82671">
    <property type="entry name" value="SEA domain"/>
    <property type="match status" value="1"/>
</dbReference>
<gene>
    <name evidence="10" type="ORF">NP493_1845g00018</name>
</gene>
<dbReference type="InterPro" id="IPR001881">
    <property type="entry name" value="EGF-like_Ca-bd_dom"/>
</dbReference>
<dbReference type="SMART" id="SM00179">
    <property type="entry name" value="EGF_CA"/>
    <property type="match status" value="5"/>
</dbReference>
<evidence type="ECO:0000313" key="11">
    <source>
        <dbReference type="Proteomes" id="UP001209878"/>
    </source>
</evidence>
<feature type="disulfide bond" evidence="6">
    <location>
        <begin position="230"/>
        <end position="239"/>
    </location>
</feature>
<dbReference type="GO" id="GO:0042063">
    <property type="term" value="P:gliogenesis"/>
    <property type="evidence" value="ECO:0007669"/>
    <property type="project" value="UniProtKB-ARBA"/>
</dbReference>
<dbReference type="InterPro" id="IPR013032">
    <property type="entry name" value="EGF-like_CS"/>
</dbReference>
<keyword evidence="7" id="KW-0812">Transmembrane</keyword>
<evidence type="ECO:0000313" key="10">
    <source>
        <dbReference type="EMBL" id="KAK2157850.1"/>
    </source>
</evidence>
<proteinExistence type="predicted"/>